<sequence>MAYGGLQDFLNEKNPDYTSSLVRNRVLPLYASCSYSPYLVATANWVLGSLAPCLPQAMAGDVYRCLMKSLAMPDIADCNCYPVRASAAGAIAELLENNHVPPDWLSLLQILADRIGGGDENESSLLFQLLGTVIEAGQEKVVTHIPVIVFHITGVIAKNLPPTTEPWPQVVEHGFSALAVIAQIWEQSMPDDIQLPENKEWRSGWASIARVFSSLLQQAWVIPLEPMEDVVSSSLPPPSCVDDASQLLGFVMRFVTSMDEAVELKLTQLLVVWADLIADWDAWEEMEDLAVFSSIQAAINLHRRCNFTNYFMSTSQKLSGGLARSIIEGISAFVCKGIGAYPSATRRACSCVHALLHVPSFSFETETIRQSMAVEFARASFCHFRDTDNKSRGLWKPLLLAISSCYIIYPDNIKQLLGKVEDEGFTVWASALASISTRSFEFGLSSESEIKLAVITLAKVVEHLLSFPSDRGNEILHDCFRSLMEACIHLKEVQEDGEGSDEQIDDNDDDEGEDSDGNDDDEDSEDDEREETEQEFLDRYAKAAATLGEERVEDGDSEDEAQELELGGFDEVDIQTNIVSLLDRYRRVLISGQVFPPNLVQGIIDTCPEYSSFFHVN</sequence>
<dbReference type="PANTHER" id="PTHR10997">
    <property type="entry name" value="IMPORTIN-7, 8, 11"/>
    <property type="match status" value="1"/>
</dbReference>
<feature type="region of interest" description="Disordered" evidence="1">
    <location>
        <begin position="492"/>
        <end position="536"/>
    </location>
</feature>
<dbReference type="GO" id="GO:0005829">
    <property type="term" value="C:cytosol"/>
    <property type="evidence" value="ECO:0007669"/>
    <property type="project" value="TreeGrafter"/>
</dbReference>
<dbReference type="SUPFAM" id="SSF48371">
    <property type="entry name" value="ARM repeat"/>
    <property type="match status" value="1"/>
</dbReference>
<reference evidence="2" key="2">
    <citation type="submission" date="2023-04" db="EMBL/GenBank/DDBJ databases">
        <authorList>
            <person name="Bruccoleri R.E."/>
            <person name="Oakeley E.J."/>
            <person name="Faust A.-M."/>
            <person name="Dessus-Babus S."/>
            <person name="Altorfer M."/>
            <person name="Burckhardt D."/>
            <person name="Oertli M."/>
            <person name="Naumann U."/>
            <person name="Petersen F."/>
            <person name="Wong J."/>
        </authorList>
    </citation>
    <scope>NUCLEOTIDE SEQUENCE</scope>
    <source>
        <strain evidence="2">GSM-AAB239-AS_SAM_17_03QT</strain>
        <tissue evidence="2">Leaf</tissue>
    </source>
</reference>
<dbReference type="Gene3D" id="1.25.10.10">
    <property type="entry name" value="Leucine-rich Repeat Variant"/>
    <property type="match status" value="1"/>
</dbReference>
<evidence type="ECO:0000313" key="3">
    <source>
        <dbReference type="Proteomes" id="UP001140949"/>
    </source>
</evidence>
<name>A0AAX6I5V9_IRIPA</name>
<evidence type="ECO:0000256" key="1">
    <source>
        <dbReference type="SAM" id="MobiDB-lite"/>
    </source>
</evidence>
<dbReference type="Proteomes" id="UP001140949">
    <property type="component" value="Unassembled WGS sequence"/>
</dbReference>
<dbReference type="EMBL" id="JANAVB010004599">
    <property type="protein sequence ID" value="KAJ6848666.1"/>
    <property type="molecule type" value="Genomic_DNA"/>
</dbReference>
<gene>
    <name evidence="2" type="ORF">M6B38_275615</name>
</gene>
<proteinExistence type="predicted"/>
<organism evidence="2 3">
    <name type="scientific">Iris pallida</name>
    <name type="common">Sweet iris</name>
    <dbReference type="NCBI Taxonomy" id="29817"/>
    <lineage>
        <taxon>Eukaryota</taxon>
        <taxon>Viridiplantae</taxon>
        <taxon>Streptophyta</taxon>
        <taxon>Embryophyta</taxon>
        <taxon>Tracheophyta</taxon>
        <taxon>Spermatophyta</taxon>
        <taxon>Magnoliopsida</taxon>
        <taxon>Liliopsida</taxon>
        <taxon>Asparagales</taxon>
        <taxon>Iridaceae</taxon>
        <taxon>Iridoideae</taxon>
        <taxon>Irideae</taxon>
        <taxon>Iris</taxon>
    </lineage>
</organism>
<dbReference type="GO" id="GO:0005635">
    <property type="term" value="C:nuclear envelope"/>
    <property type="evidence" value="ECO:0007669"/>
    <property type="project" value="TreeGrafter"/>
</dbReference>
<comment type="caution">
    <text evidence="2">The sequence shown here is derived from an EMBL/GenBank/DDBJ whole genome shotgun (WGS) entry which is preliminary data.</text>
</comment>
<keyword evidence="3" id="KW-1185">Reference proteome</keyword>
<dbReference type="GO" id="GO:0005049">
    <property type="term" value="F:nuclear export signal receptor activity"/>
    <property type="evidence" value="ECO:0007669"/>
    <property type="project" value="TreeGrafter"/>
</dbReference>
<dbReference type="GO" id="GO:0006611">
    <property type="term" value="P:protein export from nucleus"/>
    <property type="evidence" value="ECO:0007669"/>
    <property type="project" value="TreeGrafter"/>
</dbReference>
<evidence type="ECO:0000313" key="2">
    <source>
        <dbReference type="EMBL" id="KAJ6848666.1"/>
    </source>
</evidence>
<dbReference type="AlphaFoldDB" id="A0AAX6I5V9"/>
<protein>
    <submittedName>
        <fullName evidence="2">Importin beta-like SAD2-like protein isoform X1</fullName>
    </submittedName>
</protein>
<dbReference type="InterPro" id="IPR011989">
    <property type="entry name" value="ARM-like"/>
</dbReference>
<dbReference type="PANTHER" id="PTHR10997:SF29">
    <property type="entry name" value="ARM REPEAT SUPERFAMILY PROTEIN"/>
    <property type="match status" value="1"/>
</dbReference>
<accession>A0AAX6I5V9</accession>
<dbReference type="InterPro" id="IPR016024">
    <property type="entry name" value="ARM-type_fold"/>
</dbReference>
<dbReference type="GO" id="GO:0006606">
    <property type="term" value="P:protein import into nucleus"/>
    <property type="evidence" value="ECO:0007669"/>
    <property type="project" value="TreeGrafter"/>
</dbReference>
<feature type="compositionally biased region" description="Acidic residues" evidence="1">
    <location>
        <begin position="495"/>
        <end position="535"/>
    </location>
</feature>
<reference evidence="2" key="1">
    <citation type="journal article" date="2023" name="GigaByte">
        <title>Genome assembly of the bearded iris, Iris pallida Lam.</title>
        <authorList>
            <person name="Bruccoleri R.E."/>
            <person name="Oakeley E.J."/>
            <person name="Faust A.M.E."/>
            <person name="Altorfer M."/>
            <person name="Dessus-Babus S."/>
            <person name="Burckhardt D."/>
            <person name="Oertli M."/>
            <person name="Naumann U."/>
            <person name="Petersen F."/>
            <person name="Wong J."/>
        </authorList>
    </citation>
    <scope>NUCLEOTIDE SEQUENCE</scope>
    <source>
        <strain evidence="2">GSM-AAB239-AS_SAM_17_03QT</strain>
    </source>
</reference>